<dbReference type="PANTHER" id="PTHR24421">
    <property type="entry name" value="NITRATE/NITRITE SENSOR PROTEIN NARX-RELATED"/>
    <property type="match status" value="1"/>
</dbReference>
<dbReference type="PANTHER" id="PTHR24421:SF10">
    <property type="entry name" value="NITRATE_NITRITE SENSOR PROTEIN NARQ"/>
    <property type="match status" value="1"/>
</dbReference>
<comment type="catalytic activity">
    <reaction evidence="1">
        <text>ATP + protein L-histidine = ADP + protein N-phospho-L-histidine.</text>
        <dbReference type="EC" id="2.7.13.3"/>
    </reaction>
</comment>
<evidence type="ECO:0000256" key="8">
    <source>
        <dbReference type="ARBA" id="ARBA00023012"/>
    </source>
</evidence>
<feature type="transmembrane region" description="Helical" evidence="9">
    <location>
        <begin position="117"/>
        <end position="135"/>
    </location>
</feature>
<evidence type="ECO:0000256" key="5">
    <source>
        <dbReference type="ARBA" id="ARBA00022741"/>
    </source>
</evidence>
<dbReference type="SUPFAM" id="SSF55874">
    <property type="entry name" value="ATPase domain of HSP90 chaperone/DNA topoisomerase II/histidine kinase"/>
    <property type="match status" value="1"/>
</dbReference>
<evidence type="ECO:0000256" key="1">
    <source>
        <dbReference type="ARBA" id="ARBA00000085"/>
    </source>
</evidence>
<gene>
    <name evidence="11" type="ORF">AB1207_13505</name>
</gene>
<evidence type="ECO:0000256" key="7">
    <source>
        <dbReference type="ARBA" id="ARBA00022840"/>
    </source>
</evidence>
<dbReference type="Gene3D" id="1.20.5.1930">
    <property type="match status" value="1"/>
</dbReference>
<feature type="transmembrane region" description="Helical" evidence="9">
    <location>
        <begin position="12"/>
        <end position="33"/>
    </location>
</feature>
<keyword evidence="6 11" id="KW-0418">Kinase</keyword>
<evidence type="ECO:0000313" key="12">
    <source>
        <dbReference type="Proteomes" id="UP001555826"/>
    </source>
</evidence>
<name>A0ABV3P803_9ACTN</name>
<evidence type="ECO:0000256" key="6">
    <source>
        <dbReference type="ARBA" id="ARBA00022777"/>
    </source>
</evidence>
<proteinExistence type="predicted"/>
<evidence type="ECO:0000256" key="2">
    <source>
        <dbReference type="ARBA" id="ARBA00012438"/>
    </source>
</evidence>
<reference evidence="11 12" key="1">
    <citation type="submission" date="2024-07" db="EMBL/GenBank/DDBJ databases">
        <authorList>
            <person name="Thanompreechachai J."/>
            <person name="Duangmal K."/>
        </authorList>
    </citation>
    <scope>NUCLEOTIDE SEQUENCE [LARGE SCALE GENOMIC DNA]</scope>
    <source>
        <strain evidence="11 12">KCTC 19886</strain>
    </source>
</reference>
<comment type="caution">
    <text evidence="11">The sequence shown here is derived from an EMBL/GenBank/DDBJ whole genome shotgun (WGS) entry which is preliminary data.</text>
</comment>
<dbReference type="Pfam" id="PF07730">
    <property type="entry name" value="HisKA_3"/>
    <property type="match status" value="1"/>
</dbReference>
<keyword evidence="12" id="KW-1185">Reference proteome</keyword>
<dbReference type="InterPro" id="IPR036890">
    <property type="entry name" value="HATPase_C_sf"/>
</dbReference>
<evidence type="ECO:0000313" key="11">
    <source>
        <dbReference type="EMBL" id="MEW9265768.1"/>
    </source>
</evidence>
<feature type="transmembrane region" description="Helical" evidence="9">
    <location>
        <begin position="64"/>
        <end position="82"/>
    </location>
</feature>
<dbReference type="EC" id="2.7.13.3" evidence="2"/>
<keyword evidence="4" id="KW-0808">Transferase</keyword>
<keyword evidence="5" id="KW-0547">Nucleotide-binding</keyword>
<evidence type="ECO:0000256" key="9">
    <source>
        <dbReference type="SAM" id="Phobius"/>
    </source>
</evidence>
<keyword evidence="9" id="KW-1133">Transmembrane helix</keyword>
<feature type="domain" description="Signal transduction histidine kinase subgroup 3 dimerisation and phosphoacceptor" evidence="10">
    <location>
        <begin position="181"/>
        <end position="245"/>
    </location>
</feature>
<evidence type="ECO:0000256" key="3">
    <source>
        <dbReference type="ARBA" id="ARBA00022553"/>
    </source>
</evidence>
<sequence length="405" mass="40528">MSGPVLRTLQPHRGAVLAAVGFAVVGVALHLLGVTGGRGPAVLLPLLVVCTAHLTLARAPVATAVLATAAGAASLTVGPLGAGDSPADGPGDPVVLFALGNVLHGAWTAATPARRAWLEAGGAVLVVVGAGWALTVEGPGTALGVACGLAALLLLPQWWARDVDRGAQLARERAARERQAERLATARDLHDVVAGHLSGIALQTEAALVAARAGGADTTVLAGVRTASVEALQQMRVLVDVLRTDDPARPVDGPVPTLAAAVELARAAGLQVRTDWPADLAAGTDPRLPAGAPSPAPVAVVAHRVLTEALTNARKHAAAGPVTVQASWTADLLLLRVDSPLAPRRTAGPAGEGAGLRGVRERVAAVGGTVRAGADAADPALWRLEARLPASAPVSAVTVSPVGAR</sequence>
<keyword evidence="9" id="KW-0812">Transmembrane</keyword>
<keyword evidence="3" id="KW-0597">Phosphoprotein</keyword>
<dbReference type="InterPro" id="IPR050482">
    <property type="entry name" value="Sensor_HK_TwoCompSys"/>
</dbReference>
<keyword evidence="7" id="KW-0067">ATP-binding</keyword>
<evidence type="ECO:0000259" key="10">
    <source>
        <dbReference type="Pfam" id="PF07730"/>
    </source>
</evidence>
<dbReference type="GO" id="GO:0016301">
    <property type="term" value="F:kinase activity"/>
    <property type="evidence" value="ECO:0007669"/>
    <property type="project" value="UniProtKB-KW"/>
</dbReference>
<dbReference type="RefSeq" id="WP_367638892.1">
    <property type="nucleotide sequence ID" value="NZ_JBFNQN010000008.1"/>
</dbReference>
<dbReference type="InterPro" id="IPR011712">
    <property type="entry name" value="Sig_transdc_His_kin_sub3_dim/P"/>
</dbReference>
<dbReference type="Gene3D" id="3.30.565.10">
    <property type="entry name" value="Histidine kinase-like ATPase, C-terminal domain"/>
    <property type="match status" value="1"/>
</dbReference>
<accession>A0ABV3P803</accession>
<keyword evidence="8" id="KW-0902">Two-component regulatory system</keyword>
<keyword evidence="9" id="KW-0472">Membrane</keyword>
<dbReference type="Proteomes" id="UP001555826">
    <property type="component" value="Unassembled WGS sequence"/>
</dbReference>
<feature type="transmembrane region" description="Helical" evidence="9">
    <location>
        <begin position="94"/>
        <end position="110"/>
    </location>
</feature>
<protein>
    <recommendedName>
        <fullName evidence="2">histidine kinase</fullName>
        <ecNumber evidence="2">2.7.13.3</ecNumber>
    </recommendedName>
</protein>
<dbReference type="EMBL" id="JBFNQN010000008">
    <property type="protein sequence ID" value="MEW9265768.1"/>
    <property type="molecule type" value="Genomic_DNA"/>
</dbReference>
<evidence type="ECO:0000256" key="4">
    <source>
        <dbReference type="ARBA" id="ARBA00022679"/>
    </source>
</evidence>
<dbReference type="CDD" id="cd16917">
    <property type="entry name" value="HATPase_UhpB-NarQ-NarX-like"/>
    <property type="match status" value="1"/>
</dbReference>
<organism evidence="11 12">
    <name type="scientific">Kineococcus endophyticus</name>
    <dbReference type="NCBI Taxonomy" id="1181883"/>
    <lineage>
        <taxon>Bacteria</taxon>
        <taxon>Bacillati</taxon>
        <taxon>Actinomycetota</taxon>
        <taxon>Actinomycetes</taxon>
        <taxon>Kineosporiales</taxon>
        <taxon>Kineosporiaceae</taxon>
        <taxon>Kineococcus</taxon>
    </lineage>
</organism>